<dbReference type="InterPro" id="IPR014622">
    <property type="entry name" value="UCP036794_erythomycin"/>
</dbReference>
<dbReference type="InterPro" id="IPR007815">
    <property type="entry name" value="Emycin_Estase"/>
</dbReference>
<evidence type="ECO:0000313" key="3">
    <source>
        <dbReference type="Proteomes" id="UP000326912"/>
    </source>
</evidence>
<evidence type="ECO:0000313" key="2">
    <source>
        <dbReference type="EMBL" id="GER92093.1"/>
    </source>
</evidence>
<evidence type="ECO:0000256" key="1">
    <source>
        <dbReference type="SAM" id="SignalP"/>
    </source>
</evidence>
<dbReference type="CDD" id="cd14728">
    <property type="entry name" value="Ere-like"/>
    <property type="match status" value="1"/>
</dbReference>
<dbReference type="Proteomes" id="UP000326912">
    <property type="component" value="Unassembled WGS sequence"/>
</dbReference>
<dbReference type="PANTHER" id="PTHR31299:SF0">
    <property type="entry name" value="ESTERASE, PUTATIVE (AFU_ORTHOLOGUE AFUA_1G05850)-RELATED"/>
    <property type="match status" value="1"/>
</dbReference>
<feature type="chain" id="PRO_5023844118" evidence="1">
    <location>
        <begin position="25"/>
        <end position="437"/>
    </location>
</feature>
<dbReference type="Pfam" id="PF05139">
    <property type="entry name" value="Erythro_esteras"/>
    <property type="match status" value="1"/>
</dbReference>
<proteinExistence type="predicted"/>
<dbReference type="InterPro" id="IPR052036">
    <property type="entry name" value="Hydrolase/PRTase-associated"/>
</dbReference>
<dbReference type="GO" id="GO:0046677">
    <property type="term" value="P:response to antibiotic"/>
    <property type="evidence" value="ECO:0007669"/>
    <property type="project" value="InterPro"/>
</dbReference>
<dbReference type="Gene3D" id="3.30.1870.10">
    <property type="entry name" value="EreA-like, domain 2"/>
    <property type="match status" value="1"/>
</dbReference>
<reference evidence="2 3" key="1">
    <citation type="submission" date="2019-10" db="EMBL/GenBank/DDBJ databases">
        <title>Dictyobacter vulcani sp. nov., within the class Ktedonobacteria, isolated from soil of volcanic Mt. Zao.</title>
        <authorList>
            <person name="Zheng Y."/>
            <person name="Wang C.M."/>
            <person name="Sakai Y."/>
            <person name="Abe K."/>
            <person name="Yokota A."/>
            <person name="Yabe S."/>
        </authorList>
    </citation>
    <scope>NUCLEOTIDE SEQUENCE [LARGE SCALE GENOMIC DNA]</scope>
    <source>
        <strain evidence="2 3">W12</strain>
    </source>
</reference>
<dbReference type="PROSITE" id="PS51257">
    <property type="entry name" value="PROKAR_LIPOPROTEIN"/>
    <property type="match status" value="1"/>
</dbReference>
<organism evidence="2 3">
    <name type="scientific">Dictyobacter vulcani</name>
    <dbReference type="NCBI Taxonomy" id="2607529"/>
    <lineage>
        <taxon>Bacteria</taxon>
        <taxon>Bacillati</taxon>
        <taxon>Chloroflexota</taxon>
        <taxon>Ktedonobacteria</taxon>
        <taxon>Ktedonobacterales</taxon>
        <taxon>Dictyobacteraceae</taxon>
        <taxon>Dictyobacter</taxon>
    </lineage>
</organism>
<protein>
    <submittedName>
        <fullName evidence="2">Erythromycin esterase</fullName>
    </submittedName>
</protein>
<dbReference type="Gene3D" id="1.20.1440.30">
    <property type="entry name" value="Biosynthetic Protein domain"/>
    <property type="match status" value="1"/>
</dbReference>
<accession>A0A5J4KX71</accession>
<dbReference type="Gene3D" id="3.40.1660.10">
    <property type="entry name" value="EreA-like (biosynthetic domain)"/>
    <property type="match status" value="1"/>
</dbReference>
<sequence>MTTYKRSLCYFLMILLCLTGVLTACEQGPAGTSQTNDPVKAWIEQNVVPLNSVEPGSSDEDLVHLQKEIGSASIVGLGEQTHGTHEIIMLKTRLTQFLITRMNFRTFVMENDWGMSSIIDAYINGGSGNLSDIMKQGLLEAWQTQEYQALIIWMRAYNADPTHTTKIHFRGMDCYVIGQGDRGDFIEVDNYIQHVDPANLPYVKNLYLSMKKKLADQPQQVYNLLKAHQQSYEQRSSPAAFALALQNARIIVEAMSCASASSNTSLYIQRDALMAENVSWLHDHSGESHPKMIVWAHDMHIANDTTYNFSGELTGTNNLGAFLRQRYHQDYLALGTSLYHGSYTTYTANAVQTTSLAPPQEGTYTSVFGSINKPLYSLDLRQTPAGPVSNWFNQAHVFTANGVGGEDVSMPGPVKQWFDIIVFLRDTTPAHSLLKIN</sequence>
<feature type="signal peptide" evidence="1">
    <location>
        <begin position="1"/>
        <end position="24"/>
    </location>
</feature>
<gene>
    <name evidence="2" type="ORF">KDW_62550</name>
</gene>
<dbReference type="PIRSF" id="PIRSF036794">
    <property type="entry name" value="UCP_erythr_ester"/>
    <property type="match status" value="1"/>
</dbReference>
<comment type="caution">
    <text evidence="2">The sequence shown here is derived from an EMBL/GenBank/DDBJ whole genome shotgun (WGS) entry which is preliminary data.</text>
</comment>
<dbReference type="SUPFAM" id="SSF159501">
    <property type="entry name" value="EreA/ChaN-like"/>
    <property type="match status" value="1"/>
</dbReference>
<name>A0A5J4KX71_9CHLR</name>
<dbReference type="RefSeq" id="WP_162005764.1">
    <property type="nucleotide sequence ID" value="NZ_BKZW01000005.1"/>
</dbReference>
<dbReference type="AlphaFoldDB" id="A0A5J4KX71"/>
<dbReference type="PANTHER" id="PTHR31299">
    <property type="entry name" value="ESTERASE, PUTATIVE (AFU_ORTHOLOGUE AFUA_1G05850)-RELATED"/>
    <property type="match status" value="1"/>
</dbReference>
<keyword evidence="1" id="KW-0732">Signal</keyword>
<keyword evidence="3" id="KW-1185">Reference proteome</keyword>
<dbReference type="EMBL" id="BKZW01000005">
    <property type="protein sequence ID" value="GER92093.1"/>
    <property type="molecule type" value="Genomic_DNA"/>
</dbReference>